<gene>
    <name evidence="2" type="ORF">S03H2_46439</name>
</gene>
<accession>X1I3C0</accession>
<evidence type="ECO:0000313" key="2">
    <source>
        <dbReference type="EMBL" id="GAH63810.1"/>
    </source>
</evidence>
<sequence length="114" mass="13522">IMGGGDVIMAGVEKVIDEVVEQVRAKKLNFDYFMSLSVLDLDPGKYFDDVILWLVGEIPFKTFFKRHWKTVFFEPYDVERWTKEEQEAEVQKLRDERDAQKALEAQRGITRERY</sequence>
<feature type="coiled-coil region" evidence="1">
    <location>
        <begin position="76"/>
        <end position="103"/>
    </location>
</feature>
<name>X1I3C0_9ZZZZ</name>
<evidence type="ECO:0000256" key="1">
    <source>
        <dbReference type="SAM" id="Coils"/>
    </source>
</evidence>
<feature type="non-terminal residue" evidence="2">
    <location>
        <position position="1"/>
    </location>
</feature>
<keyword evidence="1" id="KW-0175">Coiled coil</keyword>
<comment type="caution">
    <text evidence="2">The sequence shown here is derived from an EMBL/GenBank/DDBJ whole genome shotgun (WGS) entry which is preliminary data.</text>
</comment>
<organism evidence="2">
    <name type="scientific">marine sediment metagenome</name>
    <dbReference type="NCBI Taxonomy" id="412755"/>
    <lineage>
        <taxon>unclassified sequences</taxon>
        <taxon>metagenomes</taxon>
        <taxon>ecological metagenomes</taxon>
    </lineage>
</organism>
<proteinExistence type="predicted"/>
<dbReference type="AlphaFoldDB" id="X1I3C0"/>
<protein>
    <submittedName>
        <fullName evidence="2">Uncharacterized protein</fullName>
    </submittedName>
</protein>
<reference evidence="2" key="1">
    <citation type="journal article" date="2014" name="Front. Microbiol.">
        <title>High frequency of phylogenetically diverse reductive dehalogenase-homologous genes in deep subseafloor sedimentary metagenomes.</title>
        <authorList>
            <person name="Kawai M."/>
            <person name="Futagami T."/>
            <person name="Toyoda A."/>
            <person name="Takaki Y."/>
            <person name="Nishi S."/>
            <person name="Hori S."/>
            <person name="Arai W."/>
            <person name="Tsubouchi T."/>
            <person name="Morono Y."/>
            <person name="Uchiyama I."/>
            <person name="Ito T."/>
            <person name="Fujiyama A."/>
            <person name="Inagaki F."/>
            <person name="Takami H."/>
        </authorList>
    </citation>
    <scope>NUCLEOTIDE SEQUENCE</scope>
    <source>
        <strain evidence="2">Expedition CK06-06</strain>
    </source>
</reference>
<dbReference type="EMBL" id="BARU01029154">
    <property type="protein sequence ID" value="GAH63810.1"/>
    <property type="molecule type" value="Genomic_DNA"/>
</dbReference>